<evidence type="ECO:0000256" key="2">
    <source>
        <dbReference type="SAM" id="SignalP"/>
    </source>
</evidence>
<dbReference type="AlphaFoldDB" id="A0A9Q9CGV3"/>
<feature type="region of interest" description="Disordered" evidence="1">
    <location>
        <begin position="21"/>
        <end position="76"/>
    </location>
</feature>
<name>A0A9Q9CGV3_9FIRM</name>
<evidence type="ECO:0000313" key="4">
    <source>
        <dbReference type="EMBL" id="UUF08283.1"/>
    </source>
</evidence>
<accession>A0A9Q9CGV3</accession>
<evidence type="ECO:0008006" key="7">
    <source>
        <dbReference type="Google" id="ProtNLM"/>
    </source>
</evidence>
<feature type="compositionally biased region" description="Polar residues" evidence="1">
    <location>
        <begin position="21"/>
        <end position="34"/>
    </location>
</feature>
<gene>
    <name evidence="3" type="ORF">J0J69_06050</name>
    <name evidence="4" type="ORF">J0J70_12015</name>
</gene>
<dbReference type="EMBL" id="CP071249">
    <property type="protein sequence ID" value="UUF07055.1"/>
    <property type="molecule type" value="Genomic_DNA"/>
</dbReference>
<feature type="chain" id="PRO_5040469800" description="Lipoprotein" evidence="2">
    <location>
        <begin position="22"/>
        <end position="218"/>
    </location>
</feature>
<organism evidence="4 6">
    <name type="scientific">Turicibacter bilis</name>
    <dbReference type="NCBI Taxonomy" id="2735723"/>
    <lineage>
        <taxon>Bacteria</taxon>
        <taxon>Bacillati</taxon>
        <taxon>Bacillota</taxon>
        <taxon>Erysipelotrichia</taxon>
        <taxon>Erysipelotrichales</taxon>
        <taxon>Turicibacteraceae</taxon>
        <taxon>Turicibacter</taxon>
    </lineage>
</organism>
<reference evidence="4 5" key="1">
    <citation type="submission" date="2021-03" db="EMBL/GenBank/DDBJ databases">
        <title>Comparative Genomics and Metabolomics in the genus Turicibacter.</title>
        <authorList>
            <person name="Maki J."/>
            <person name="Looft T."/>
        </authorList>
    </citation>
    <scope>NUCLEOTIDE SEQUENCE</scope>
    <source>
        <strain evidence="4">ISU324</strain>
        <strain evidence="3 5">MMM721</strain>
    </source>
</reference>
<keyword evidence="5" id="KW-1185">Reference proteome</keyword>
<protein>
    <recommendedName>
        <fullName evidence="7">Lipoprotein</fullName>
    </recommendedName>
</protein>
<evidence type="ECO:0000313" key="3">
    <source>
        <dbReference type="EMBL" id="UUF07055.1"/>
    </source>
</evidence>
<feature type="signal peptide" evidence="2">
    <location>
        <begin position="1"/>
        <end position="21"/>
    </location>
</feature>
<evidence type="ECO:0000256" key="1">
    <source>
        <dbReference type="SAM" id="MobiDB-lite"/>
    </source>
</evidence>
<dbReference type="Proteomes" id="UP001058072">
    <property type="component" value="Chromosome"/>
</dbReference>
<dbReference type="RefSeq" id="WP_212724994.1">
    <property type="nucleotide sequence ID" value="NZ_CP071249.1"/>
</dbReference>
<keyword evidence="2" id="KW-0732">Signal</keyword>
<evidence type="ECO:0000313" key="6">
    <source>
        <dbReference type="Proteomes" id="UP001058072"/>
    </source>
</evidence>
<feature type="compositionally biased region" description="Low complexity" evidence="1">
    <location>
        <begin position="35"/>
        <end position="59"/>
    </location>
</feature>
<proteinExistence type="predicted"/>
<dbReference type="PROSITE" id="PS51257">
    <property type="entry name" value="PROKAR_LIPOPROTEIN"/>
    <property type="match status" value="1"/>
</dbReference>
<dbReference type="Proteomes" id="UP001058016">
    <property type="component" value="Chromosome"/>
</dbReference>
<dbReference type="EMBL" id="CP071250">
    <property type="protein sequence ID" value="UUF08283.1"/>
    <property type="molecule type" value="Genomic_DNA"/>
</dbReference>
<evidence type="ECO:0000313" key="5">
    <source>
        <dbReference type="Proteomes" id="UP001058016"/>
    </source>
</evidence>
<sequence>MKNVCLILGLVIMSLSGCSNNTSPKTISTPQSLQSLSITTNTGTNTNTVSNPSTEENNSQPNDSNQQTETTNSTEKTFATQQDFVDYMYEKVKALEDTVSLLDSNLTQVYSVAGTEAETAQLSIRHNLLKQTTNEMNAIESLKRPTEEVATLQDYVVKAYHYNVEYKTAEYEVFKAETLQDRQVLLDANAENEKLAQQYISLAWSEIDRLSETAYDRK</sequence>
<feature type="compositionally biased region" description="Polar residues" evidence="1">
    <location>
        <begin position="60"/>
        <end position="76"/>
    </location>
</feature>